<dbReference type="EMBL" id="PUHQ01000001">
    <property type="protein sequence ID" value="KAG0667669.1"/>
    <property type="molecule type" value="Genomic_DNA"/>
</dbReference>
<evidence type="ECO:0000256" key="1">
    <source>
        <dbReference type="SAM" id="MobiDB-lite"/>
    </source>
</evidence>
<sequence>MTPPLSGLPLFAHRLRAGNGLCADPLDETRPGGKSFSPLEWQSARLAVDYPEDRDKGICRGIVRRTLPARTRAAGAGSDDYPHVDSVPPTA</sequence>
<gene>
    <name evidence="2" type="ORF">C6P46_000206</name>
</gene>
<keyword evidence="3" id="KW-1185">Reference proteome</keyword>
<evidence type="ECO:0000313" key="2">
    <source>
        <dbReference type="EMBL" id="KAG0667669.1"/>
    </source>
</evidence>
<dbReference type="AlphaFoldDB" id="A0A9P6WAE6"/>
<evidence type="ECO:0000313" key="3">
    <source>
        <dbReference type="Proteomes" id="UP000777482"/>
    </source>
</evidence>
<organism evidence="2 3">
    <name type="scientific">Rhodotorula mucilaginosa</name>
    <name type="common">Yeast</name>
    <name type="synonym">Rhodotorula rubra</name>
    <dbReference type="NCBI Taxonomy" id="5537"/>
    <lineage>
        <taxon>Eukaryota</taxon>
        <taxon>Fungi</taxon>
        <taxon>Dikarya</taxon>
        <taxon>Basidiomycota</taxon>
        <taxon>Pucciniomycotina</taxon>
        <taxon>Microbotryomycetes</taxon>
        <taxon>Sporidiobolales</taxon>
        <taxon>Sporidiobolaceae</taxon>
        <taxon>Rhodotorula</taxon>
    </lineage>
</organism>
<feature type="non-terminal residue" evidence="2">
    <location>
        <position position="91"/>
    </location>
</feature>
<proteinExistence type="predicted"/>
<name>A0A9P6WAE6_RHOMI</name>
<reference evidence="2 3" key="1">
    <citation type="submission" date="2020-11" db="EMBL/GenBank/DDBJ databases">
        <title>Kefir isolates.</title>
        <authorList>
            <person name="Marcisauskas S."/>
            <person name="Kim Y."/>
            <person name="Blasche S."/>
        </authorList>
    </citation>
    <scope>NUCLEOTIDE SEQUENCE [LARGE SCALE GENOMIC DNA]</scope>
    <source>
        <strain evidence="2 3">KR</strain>
    </source>
</reference>
<comment type="caution">
    <text evidence="2">The sequence shown here is derived from an EMBL/GenBank/DDBJ whole genome shotgun (WGS) entry which is preliminary data.</text>
</comment>
<dbReference type="Proteomes" id="UP000777482">
    <property type="component" value="Unassembled WGS sequence"/>
</dbReference>
<feature type="region of interest" description="Disordered" evidence="1">
    <location>
        <begin position="69"/>
        <end position="91"/>
    </location>
</feature>
<protein>
    <submittedName>
        <fullName evidence="2">Uncharacterized protein</fullName>
    </submittedName>
</protein>
<accession>A0A9P6WAE6</accession>